<proteinExistence type="predicted"/>
<accession>A0A177CW41</accession>
<keyword evidence="1" id="KW-0812">Transmembrane</keyword>
<keyword evidence="1" id="KW-0472">Membrane</keyword>
<evidence type="ECO:0000256" key="1">
    <source>
        <dbReference type="SAM" id="Phobius"/>
    </source>
</evidence>
<dbReference type="Proteomes" id="UP000077069">
    <property type="component" value="Unassembled WGS sequence"/>
</dbReference>
<sequence length="116" mass="13549">MPRPYEIEILAGALAQDIVHICGWVMAFFEALLDFCTRHWEPLKDTIKAYHRRRVWVNLAVVFVSALSLGLLLYLVVLRAPSAVPVMRTSERQSFVEACDRQFVDDQRRWEARMEL</sequence>
<protein>
    <recommendedName>
        <fullName evidence="4">Transmembrane protein</fullName>
    </recommendedName>
</protein>
<name>A0A177CW41_9PLEO</name>
<organism evidence="2 3">
    <name type="scientific">Paraphaeosphaeria sporulosa</name>
    <dbReference type="NCBI Taxonomy" id="1460663"/>
    <lineage>
        <taxon>Eukaryota</taxon>
        <taxon>Fungi</taxon>
        <taxon>Dikarya</taxon>
        <taxon>Ascomycota</taxon>
        <taxon>Pezizomycotina</taxon>
        <taxon>Dothideomycetes</taxon>
        <taxon>Pleosporomycetidae</taxon>
        <taxon>Pleosporales</taxon>
        <taxon>Massarineae</taxon>
        <taxon>Didymosphaeriaceae</taxon>
        <taxon>Paraphaeosphaeria</taxon>
    </lineage>
</organism>
<reference evidence="2 3" key="1">
    <citation type="submission" date="2016-05" db="EMBL/GenBank/DDBJ databases">
        <title>Comparative analysis of secretome profiles of manganese(II)-oxidizing ascomycete fungi.</title>
        <authorList>
            <consortium name="DOE Joint Genome Institute"/>
            <person name="Zeiner C.A."/>
            <person name="Purvine S.O."/>
            <person name="Zink E.M."/>
            <person name="Wu S."/>
            <person name="Pasa-Tolic L."/>
            <person name="Chaput D.L."/>
            <person name="Haridas S."/>
            <person name="Grigoriev I.V."/>
            <person name="Santelli C.M."/>
            <person name="Hansel C.M."/>
        </authorList>
    </citation>
    <scope>NUCLEOTIDE SEQUENCE [LARGE SCALE GENOMIC DNA]</scope>
    <source>
        <strain evidence="2 3">AP3s5-JAC2a</strain>
    </source>
</reference>
<dbReference type="GeneID" id="28766108"/>
<dbReference type="EMBL" id="KV441549">
    <property type="protein sequence ID" value="OAG11112.1"/>
    <property type="molecule type" value="Genomic_DNA"/>
</dbReference>
<keyword evidence="3" id="KW-1185">Reference proteome</keyword>
<dbReference type="InParanoid" id="A0A177CW41"/>
<feature type="transmembrane region" description="Helical" evidence="1">
    <location>
        <begin position="56"/>
        <end position="77"/>
    </location>
</feature>
<evidence type="ECO:0008006" key="4">
    <source>
        <dbReference type="Google" id="ProtNLM"/>
    </source>
</evidence>
<keyword evidence="1" id="KW-1133">Transmembrane helix</keyword>
<dbReference type="RefSeq" id="XP_018041477.1">
    <property type="nucleotide sequence ID" value="XM_018182622.1"/>
</dbReference>
<evidence type="ECO:0000313" key="2">
    <source>
        <dbReference type="EMBL" id="OAG11112.1"/>
    </source>
</evidence>
<gene>
    <name evidence="2" type="ORF">CC84DRAFT_1214360</name>
</gene>
<dbReference type="AlphaFoldDB" id="A0A177CW41"/>
<evidence type="ECO:0000313" key="3">
    <source>
        <dbReference type="Proteomes" id="UP000077069"/>
    </source>
</evidence>